<sequence length="349" mass="40156">MKTIVKYFVFVLAMQPMFLLYCQNNTNEIIKAYELRMDGHTEEAINVLSKIIRSDSTNALAYFELARSLENDKKIDHIIKALDYDSKNLKYRFYLANLHMLEAYKAMKTNNKELITKNLNLCTETLKNILAIKPDCRESLLFLIDIYGSLPEEIGGNMDIAKTYLKTLKSVDLLYAAQGELILKSKEPDFDIVKHWKTYIDTNGESNEALVKLGKAYLMTNKKVKAKECFNKVINRDPQQVILYLDVARAHLYGAMRGGDKQDKELNKFKENVLLYLNTAVKKPQLIEAWCYGWLGMVEGRLGNNKLGDEYIDKAEKLIPNYPRFTAIPAIDLAPNVVAYQYKSYFSAF</sequence>
<evidence type="ECO:0000256" key="1">
    <source>
        <dbReference type="PROSITE-ProRule" id="PRU00339"/>
    </source>
</evidence>
<accession>A0ABP8EEQ9</accession>
<gene>
    <name evidence="2" type="ORF">GCM10022257_27510</name>
</gene>
<dbReference type="SMART" id="SM00028">
    <property type="entry name" value="TPR"/>
    <property type="match status" value="3"/>
</dbReference>
<dbReference type="RefSeq" id="WP_139003021.1">
    <property type="nucleotide sequence ID" value="NZ_BAABAV010000003.1"/>
</dbReference>
<name>A0ABP8EEQ9_9FLAO</name>
<feature type="repeat" description="TPR" evidence="1">
    <location>
        <begin position="207"/>
        <end position="240"/>
    </location>
</feature>
<dbReference type="SUPFAM" id="SSF48452">
    <property type="entry name" value="TPR-like"/>
    <property type="match status" value="1"/>
</dbReference>
<evidence type="ECO:0008006" key="4">
    <source>
        <dbReference type="Google" id="ProtNLM"/>
    </source>
</evidence>
<protein>
    <recommendedName>
        <fullName evidence="4">Tetratricopeptide repeat protein</fullName>
    </recommendedName>
</protein>
<reference evidence="3" key="1">
    <citation type="journal article" date="2019" name="Int. J. Syst. Evol. Microbiol.">
        <title>The Global Catalogue of Microorganisms (GCM) 10K type strain sequencing project: providing services to taxonomists for standard genome sequencing and annotation.</title>
        <authorList>
            <consortium name="The Broad Institute Genomics Platform"/>
            <consortium name="The Broad Institute Genome Sequencing Center for Infectious Disease"/>
            <person name="Wu L."/>
            <person name="Ma J."/>
        </authorList>
    </citation>
    <scope>NUCLEOTIDE SEQUENCE [LARGE SCALE GENOMIC DNA]</scope>
    <source>
        <strain evidence="3">JCM 17452</strain>
    </source>
</reference>
<proteinExistence type="predicted"/>
<keyword evidence="3" id="KW-1185">Reference proteome</keyword>
<keyword evidence="1" id="KW-0802">TPR repeat</keyword>
<comment type="caution">
    <text evidence="2">The sequence shown here is derived from an EMBL/GenBank/DDBJ whole genome shotgun (WGS) entry which is preliminary data.</text>
</comment>
<dbReference type="InterPro" id="IPR011990">
    <property type="entry name" value="TPR-like_helical_dom_sf"/>
</dbReference>
<dbReference type="PROSITE" id="PS50005">
    <property type="entry name" value="TPR"/>
    <property type="match status" value="1"/>
</dbReference>
<dbReference type="EMBL" id="BAABAV010000003">
    <property type="protein sequence ID" value="GAA4270650.1"/>
    <property type="molecule type" value="Genomic_DNA"/>
</dbReference>
<organism evidence="2 3">
    <name type="scientific">Hyunsoonleella aestuarii</name>
    <dbReference type="NCBI Taxonomy" id="912802"/>
    <lineage>
        <taxon>Bacteria</taxon>
        <taxon>Pseudomonadati</taxon>
        <taxon>Bacteroidota</taxon>
        <taxon>Flavobacteriia</taxon>
        <taxon>Flavobacteriales</taxon>
        <taxon>Flavobacteriaceae</taxon>
    </lineage>
</organism>
<dbReference type="Pfam" id="PF13174">
    <property type="entry name" value="TPR_6"/>
    <property type="match status" value="1"/>
</dbReference>
<dbReference type="InterPro" id="IPR019734">
    <property type="entry name" value="TPR_rpt"/>
</dbReference>
<dbReference type="Proteomes" id="UP001500027">
    <property type="component" value="Unassembled WGS sequence"/>
</dbReference>
<evidence type="ECO:0000313" key="2">
    <source>
        <dbReference type="EMBL" id="GAA4270650.1"/>
    </source>
</evidence>
<evidence type="ECO:0000313" key="3">
    <source>
        <dbReference type="Proteomes" id="UP001500027"/>
    </source>
</evidence>
<dbReference type="Gene3D" id="1.25.40.10">
    <property type="entry name" value="Tetratricopeptide repeat domain"/>
    <property type="match status" value="2"/>
</dbReference>